<reference evidence="2" key="1">
    <citation type="journal article" date="2021" name="bioRxiv">
        <title>Whole Genome Assembly and Annotation of Northern Wild Rice, Zizania palustris L., Supports a Whole Genome Duplication in the Zizania Genus.</title>
        <authorList>
            <person name="Haas M."/>
            <person name="Kono T."/>
            <person name="Macchietto M."/>
            <person name="Millas R."/>
            <person name="McGilp L."/>
            <person name="Shao M."/>
            <person name="Duquette J."/>
            <person name="Hirsch C.N."/>
            <person name="Kimball J."/>
        </authorList>
    </citation>
    <scope>NUCLEOTIDE SEQUENCE</scope>
    <source>
        <tissue evidence="2">Fresh leaf tissue</tissue>
    </source>
</reference>
<protein>
    <submittedName>
        <fullName evidence="2">Uncharacterized protein</fullName>
    </submittedName>
</protein>
<dbReference type="AlphaFoldDB" id="A0A8J5WSN3"/>
<reference evidence="2" key="2">
    <citation type="submission" date="2021-02" db="EMBL/GenBank/DDBJ databases">
        <authorList>
            <person name="Kimball J.A."/>
            <person name="Haas M.W."/>
            <person name="Macchietto M."/>
            <person name="Kono T."/>
            <person name="Duquette J."/>
            <person name="Shao M."/>
        </authorList>
    </citation>
    <scope>NUCLEOTIDE SEQUENCE</scope>
    <source>
        <tissue evidence="2">Fresh leaf tissue</tissue>
    </source>
</reference>
<feature type="compositionally biased region" description="Low complexity" evidence="1">
    <location>
        <begin position="95"/>
        <end position="111"/>
    </location>
</feature>
<name>A0A8J5WSN3_ZIZPA</name>
<keyword evidence="3" id="KW-1185">Reference proteome</keyword>
<evidence type="ECO:0000313" key="2">
    <source>
        <dbReference type="EMBL" id="KAG8097055.1"/>
    </source>
</evidence>
<accession>A0A8J5WSN3</accession>
<sequence length="162" mass="17517">MEGTLFSNFPRIPNSYRLPAWSVRHCCDVRRVPVPSPDLRRRFNGSVAHHRLVALPIPPVVSSPVTPQAHSPAARRGDAQPHPLGAAHGDQRQSGRAAKGPAGEAARAKAVGCHRRPPAPLLGRLDCPSVCRLPEYRTTQRFCSGYATGLEGDDSKDFASSK</sequence>
<comment type="caution">
    <text evidence="2">The sequence shown here is derived from an EMBL/GenBank/DDBJ whole genome shotgun (WGS) entry which is preliminary data.</text>
</comment>
<proteinExistence type="predicted"/>
<gene>
    <name evidence="2" type="ORF">GUJ93_ZPchr0013g37468</name>
</gene>
<evidence type="ECO:0000256" key="1">
    <source>
        <dbReference type="SAM" id="MobiDB-lite"/>
    </source>
</evidence>
<evidence type="ECO:0000313" key="3">
    <source>
        <dbReference type="Proteomes" id="UP000729402"/>
    </source>
</evidence>
<dbReference type="Proteomes" id="UP000729402">
    <property type="component" value="Unassembled WGS sequence"/>
</dbReference>
<organism evidence="2 3">
    <name type="scientific">Zizania palustris</name>
    <name type="common">Northern wild rice</name>
    <dbReference type="NCBI Taxonomy" id="103762"/>
    <lineage>
        <taxon>Eukaryota</taxon>
        <taxon>Viridiplantae</taxon>
        <taxon>Streptophyta</taxon>
        <taxon>Embryophyta</taxon>
        <taxon>Tracheophyta</taxon>
        <taxon>Spermatophyta</taxon>
        <taxon>Magnoliopsida</taxon>
        <taxon>Liliopsida</taxon>
        <taxon>Poales</taxon>
        <taxon>Poaceae</taxon>
        <taxon>BOP clade</taxon>
        <taxon>Oryzoideae</taxon>
        <taxon>Oryzeae</taxon>
        <taxon>Zizaniinae</taxon>
        <taxon>Zizania</taxon>
    </lineage>
</organism>
<dbReference type="EMBL" id="JAAALK010000079">
    <property type="protein sequence ID" value="KAG8097055.1"/>
    <property type="molecule type" value="Genomic_DNA"/>
</dbReference>
<feature type="region of interest" description="Disordered" evidence="1">
    <location>
        <begin position="60"/>
        <end position="111"/>
    </location>
</feature>